<gene>
    <name evidence="1" type="ordered locus">Metig_0244</name>
</gene>
<organism evidence="2">
    <name type="scientific">Methanotorris igneus (strain DSM 5666 / JCM 11834 / Kol 5)</name>
    <dbReference type="NCBI Taxonomy" id="880724"/>
    <lineage>
        <taxon>Archaea</taxon>
        <taxon>Methanobacteriati</taxon>
        <taxon>Methanobacteriota</taxon>
        <taxon>Methanomada group</taxon>
        <taxon>Methanococci</taxon>
        <taxon>Methanococcales</taxon>
        <taxon>Methanocaldococcaceae</taxon>
        <taxon>Methanotorris</taxon>
    </lineage>
</organism>
<dbReference type="AlphaFoldDB" id="F6BAB1"/>
<evidence type="ECO:0000313" key="1">
    <source>
        <dbReference type="EMBL" id="AEF95801.1"/>
    </source>
</evidence>
<evidence type="ECO:0000313" key="2">
    <source>
        <dbReference type="Proteomes" id="UP000009227"/>
    </source>
</evidence>
<protein>
    <submittedName>
        <fullName evidence="1">Uncharacterized protein</fullName>
    </submittedName>
</protein>
<dbReference type="Proteomes" id="UP000009227">
    <property type="component" value="Chromosome"/>
</dbReference>
<keyword evidence="2" id="KW-1185">Reference proteome</keyword>
<dbReference type="KEGG" id="mig:Metig_0244"/>
<proteinExistence type="predicted"/>
<sequence length="42" mass="5418">MKDFLYYLIRYSKIFSRENLYKFLDDSIKKYTLMFIQDYLYK</sequence>
<dbReference type="HOGENOM" id="CLU_3245331_0_0_2"/>
<dbReference type="STRING" id="880724.Metig_0244"/>
<dbReference type="EMBL" id="CP002737">
    <property type="protein sequence ID" value="AEF95801.1"/>
    <property type="molecule type" value="Genomic_DNA"/>
</dbReference>
<accession>F6BAB1</accession>
<reference evidence="1 2" key="1">
    <citation type="submission" date="2011-05" db="EMBL/GenBank/DDBJ databases">
        <title>Complete sequence of Methanotorris igneus Kol 5.</title>
        <authorList>
            <consortium name="US DOE Joint Genome Institute"/>
            <person name="Lucas S."/>
            <person name="Han J."/>
            <person name="Lapidus A."/>
            <person name="Cheng J.-F."/>
            <person name="Goodwin L."/>
            <person name="Pitluck S."/>
            <person name="Peters L."/>
            <person name="Mikhailova N."/>
            <person name="Chertkov O."/>
            <person name="Han C."/>
            <person name="Tapia R."/>
            <person name="Land M."/>
            <person name="Hauser L."/>
            <person name="Kyrpides N."/>
            <person name="Ivanova N."/>
            <person name="Pagani I."/>
            <person name="Sieprawska-Lupa M."/>
            <person name="Whitman W."/>
            <person name="Woyke T."/>
        </authorList>
    </citation>
    <scope>NUCLEOTIDE SEQUENCE [LARGE SCALE GENOMIC DNA]</scope>
    <source>
        <strain evidence="2">DSM 5666 / JCM 11834 / Kol 5</strain>
    </source>
</reference>
<name>F6BAB1_METIK</name>